<dbReference type="OrthoDB" id="5405911at2"/>
<accession>A0A5S4GSX2</accession>
<dbReference type="EMBL" id="VCKZ01000161">
    <property type="protein sequence ID" value="TMR36027.1"/>
    <property type="molecule type" value="Genomic_DNA"/>
</dbReference>
<dbReference type="RefSeq" id="WP_138638328.1">
    <property type="nucleotide sequence ID" value="NZ_JASWDG010000064.1"/>
</dbReference>
<proteinExistence type="predicted"/>
<gene>
    <name evidence="2" type="ORF">ETD96_21825</name>
</gene>
<dbReference type="Gene3D" id="3.40.630.30">
    <property type="match status" value="1"/>
</dbReference>
<dbReference type="PANTHER" id="PTHR31435:SF10">
    <property type="entry name" value="BSR4717 PROTEIN"/>
    <property type="match status" value="1"/>
</dbReference>
<dbReference type="GO" id="GO:0016740">
    <property type="term" value="F:transferase activity"/>
    <property type="evidence" value="ECO:0007669"/>
    <property type="project" value="UniProtKB-KW"/>
</dbReference>
<dbReference type="InterPro" id="IPR045057">
    <property type="entry name" value="Gcn5-rel_NAT"/>
</dbReference>
<dbReference type="SUPFAM" id="SSF55729">
    <property type="entry name" value="Acyl-CoA N-acyltransferases (Nat)"/>
    <property type="match status" value="1"/>
</dbReference>
<dbReference type="InterPro" id="IPR016181">
    <property type="entry name" value="Acyl_CoA_acyltransferase"/>
</dbReference>
<evidence type="ECO:0000313" key="3">
    <source>
        <dbReference type="Proteomes" id="UP000305238"/>
    </source>
</evidence>
<dbReference type="CDD" id="cd04301">
    <property type="entry name" value="NAT_SF"/>
    <property type="match status" value="1"/>
</dbReference>
<organism evidence="2 3">
    <name type="scientific">Actinomadura geliboluensis</name>
    <dbReference type="NCBI Taxonomy" id="882440"/>
    <lineage>
        <taxon>Bacteria</taxon>
        <taxon>Bacillati</taxon>
        <taxon>Actinomycetota</taxon>
        <taxon>Actinomycetes</taxon>
        <taxon>Streptosporangiales</taxon>
        <taxon>Thermomonosporaceae</taxon>
        <taxon>Actinomadura</taxon>
    </lineage>
</organism>
<evidence type="ECO:0000313" key="2">
    <source>
        <dbReference type="EMBL" id="TMR36027.1"/>
    </source>
</evidence>
<dbReference type="Proteomes" id="UP000305238">
    <property type="component" value="Unassembled WGS sequence"/>
</dbReference>
<dbReference type="InterPro" id="IPR031165">
    <property type="entry name" value="GNAT_YJDJ"/>
</dbReference>
<comment type="caution">
    <text evidence="2">The sequence shown here is derived from an EMBL/GenBank/DDBJ whole genome shotgun (WGS) entry which is preliminary data.</text>
</comment>
<reference evidence="2 3" key="1">
    <citation type="submission" date="2019-05" db="EMBL/GenBank/DDBJ databases">
        <title>Draft genome sequence of Actinomadura geliboluensis A8036.</title>
        <authorList>
            <person name="Saricaoglu S."/>
            <person name="Isik K."/>
        </authorList>
    </citation>
    <scope>NUCLEOTIDE SEQUENCE [LARGE SCALE GENOMIC DNA]</scope>
    <source>
        <strain evidence="2 3">A8036</strain>
    </source>
</reference>
<evidence type="ECO:0000259" key="1">
    <source>
        <dbReference type="PROSITE" id="PS51729"/>
    </source>
</evidence>
<dbReference type="Pfam" id="PF14542">
    <property type="entry name" value="Acetyltransf_CG"/>
    <property type="match status" value="1"/>
</dbReference>
<keyword evidence="3" id="KW-1185">Reference proteome</keyword>
<name>A0A5S4GSX2_9ACTN</name>
<protein>
    <submittedName>
        <fullName evidence="2">N-acetyltransferase</fullName>
    </submittedName>
</protein>
<sequence>MTGQRFEVQHRPDESRYVLIDHDAADPEDKIIGEESYVDVDTTGGVQRVLFHTGVSEDYSGQGLASLLVRTVVDDVIARGYAIVPVCPYVAAWLPKHPEYNDHIVKPRPEHLRKVTSRRR</sequence>
<dbReference type="PROSITE" id="PS51729">
    <property type="entry name" value="GNAT_YJDJ"/>
    <property type="match status" value="1"/>
</dbReference>
<keyword evidence="2" id="KW-0808">Transferase</keyword>
<dbReference type="AlphaFoldDB" id="A0A5S4GSX2"/>
<dbReference type="PANTHER" id="PTHR31435">
    <property type="entry name" value="PROTEIN NATD1"/>
    <property type="match status" value="1"/>
</dbReference>
<feature type="domain" description="N-acetyltransferase" evidence="1">
    <location>
        <begin position="9"/>
        <end position="105"/>
    </location>
</feature>